<gene>
    <name evidence="4" type="ORF">SAMEA4384403_01188</name>
</gene>
<keyword evidence="3" id="KW-0472">Membrane</keyword>
<sequence>MEIGVIIFIIWLIVSVVGGIIEGSSKKKKGSKSNKPQHTTNKQNGNPKPSTNNVDNKQLELQELMRKYHAYKDKAEQSTTEQMSNHYGKLATEFEQKLKEHNIDVEKPKPTREVKKRKERVSSNEHVNKYITDQKEKIHQNRPRRQQETINSLLEYSNEEMKSLSKLQNENIAQIEKEADEIIHNVQLSERTRRVMVKQLYLNSKHKFNDEAINVDENEVVNGIIWSEILKRPTELK</sequence>
<dbReference type="Proteomes" id="UP000242084">
    <property type="component" value="Chromosome 1"/>
</dbReference>
<protein>
    <submittedName>
        <fullName evidence="4">Putative staphylococcal protein</fullName>
    </submittedName>
</protein>
<dbReference type="RefSeq" id="WP_095087732.1">
    <property type="nucleotide sequence ID" value="NZ_BMDM01000002.1"/>
</dbReference>
<keyword evidence="3" id="KW-1133">Transmembrane helix</keyword>
<organism evidence="4 5">
    <name type="scientific">Mammaliicoccus stepanovicii</name>
    <dbReference type="NCBI Taxonomy" id="643214"/>
    <lineage>
        <taxon>Bacteria</taxon>
        <taxon>Bacillati</taxon>
        <taxon>Bacillota</taxon>
        <taxon>Bacilli</taxon>
        <taxon>Bacillales</taxon>
        <taxon>Staphylococcaceae</taxon>
        <taxon>Mammaliicoccus</taxon>
    </lineage>
</organism>
<keyword evidence="3" id="KW-0812">Transmembrane</keyword>
<accession>A0A239Z578</accession>
<keyword evidence="1" id="KW-0175">Coiled coil</keyword>
<dbReference type="EMBL" id="LT906462">
    <property type="protein sequence ID" value="SNV66147.1"/>
    <property type="molecule type" value="Genomic_DNA"/>
</dbReference>
<evidence type="ECO:0000256" key="3">
    <source>
        <dbReference type="SAM" id="Phobius"/>
    </source>
</evidence>
<dbReference type="OrthoDB" id="2414382at2"/>
<proteinExistence type="predicted"/>
<evidence type="ECO:0000256" key="1">
    <source>
        <dbReference type="SAM" id="Coils"/>
    </source>
</evidence>
<evidence type="ECO:0000313" key="5">
    <source>
        <dbReference type="Proteomes" id="UP000242084"/>
    </source>
</evidence>
<evidence type="ECO:0000256" key="2">
    <source>
        <dbReference type="SAM" id="MobiDB-lite"/>
    </source>
</evidence>
<feature type="compositionally biased region" description="Polar residues" evidence="2">
    <location>
        <begin position="36"/>
        <end position="54"/>
    </location>
</feature>
<dbReference type="KEGG" id="sste:SAMEA4384403_1188"/>
<dbReference type="AlphaFoldDB" id="A0A239Z578"/>
<keyword evidence="5" id="KW-1185">Reference proteome</keyword>
<name>A0A239Z578_9STAP</name>
<feature type="transmembrane region" description="Helical" evidence="3">
    <location>
        <begin position="6"/>
        <end position="25"/>
    </location>
</feature>
<feature type="coiled-coil region" evidence="1">
    <location>
        <begin position="54"/>
        <end position="81"/>
    </location>
</feature>
<evidence type="ECO:0000313" key="4">
    <source>
        <dbReference type="EMBL" id="SNV66147.1"/>
    </source>
</evidence>
<feature type="coiled-coil region" evidence="1">
    <location>
        <begin position="158"/>
        <end position="192"/>
    </location>
</feature>
<feature type="region of interest" description="Disordered" evidence="2">
    <location>
        <begin position="24"/>
        <end position="54"/>
    </location>
</feature>
<reference evidence="4 5" key="1">
    <citation type="submission" date="2017-06" db="EMBL/GenBank/DDBJ databases">
        <authorList>
            <consortium name="Pathogen Informatics"/>
        </authorList>
    </citation>
    <scope>NUCLEOTIDE SEQUENCE [LARGE SCALE GENOMIC DNA]</scope>
    <source>
        <strain evidence="4 5">NCTC13839</strain>
    </source>
</reference>